<organism evidence="1 2">
    <name type="scientific">Dreissena polymorpha</name>
    <name type="common">Zebra mussel</name>
    <name type="synonym">Mytilus polymorpha</name>
    <dbReference type="NCBI Taxonomy" id="45954"/>
    <lineage>
        <taxon>Eukaryota</taxon>
        <taxon>Metazoa</taxon>
        <taxon>Spiralia</taxon>
        <taxon>Lophotrochozoa</taxon>
        <taxon>Mollusca</taxon>
        <taxon>Bivalvia</taxon>
        <taxon>Autobranchia</taxon>
        <taxon>Heteroconchia</taxon>
        <taxon>Euheterodonta</taxon>
        <taxon>Imparidentia</taxon>
        <taxon>Neoheterodontei</taxon>
        <taxon>Myida</taxon>
        <taxon>Dreissenoidea</taxon>
        <taxon>Dreissenidae</taxon>
        <taxon>Dreissena</taxon>
    </lineage>
</organism>
<keyword evidence="2" id="KW-1185">Reference proteome</keyword>
<sequence length="51" mass="5562">MRIHIVGRQVPYYKEKSKNKSLLKTDALGKSARCDATLDTNRSSPGAGVSI</sequence>
<evidence type="ECO:0000313" key="2">
    <source>
        <dbReference type="Proteomes" id="UP000828390"/>
    </source>
</evidence>
<accession>A0A9D4BR37</accession>
<dbReference type="AlphaFoldDB" id="A0A9D4BR37"/>
<gene>
    <name evidence="1" type="ORF">DPMN_077157</name>
</gene>
<proteinExistence type="predicted"/>
<dbReference type="Proteomes" id="UP000828390">
    <property type="component" value="Unassembled WGS sequence"/>
</dbReference>
<reference evidence="1" key="1">
    <citation type="journal article" date="2019" name="bioRxiv">
        <title>The Genome of the Zebra Mussel, Dreissena polymorpha: A Resource for Invasive Species Research.</title>
        <authorList>
            <person name="McCartney M.A."/>
            <person name="Auch B."/>
            <person name="Kono T."/>
            <person name="Mallez S."/>
            <person name="Zhang Y."/>
            <person name="Obille A."/>
            <person name="Becker A."/>
            <person name="Abrahante J.E."/>
            <person name="Garbe J."/>
            <person name="Badalamenti J.P."/>
            <person name="Herman A."/>
            <person name="Mangelson H."/>
            <person name="Liachko I."/>
            <person name="Sullivan S."/>
            <person name="Sone E.D."/>
            <person name="Koren S."/>
            <person name="Silverstein K.A.T."/>
            <person name="Beckman K.B."/>
            <person name="Gohl D.M."/>
        </authorList>
    </citation>
    <scope>NUCLEOTIDE SEQUENCE</scope>
    <source>
        <strain evidence="1">Duluth1</strain>
        <tissue evidence="1">Whole animal</tissue>
    </source>
</reference>
<protein>
    <submittedName>
        <fullName evidence="1">Uncharacterized protein</fullName>
    </submittedName>
</protein>
<evidence type="ECO:0000313" key="1">
    <source>
        <dbReference type="EMBL" id="KAH3702152.1"/>
    </source>
</evidence>
<dbReference type="EMBL" id="JAIWYP010000015">
    <property type="protein sequence ID" value="KAH3702152.1"/>
    <property type="molecule type" value="Genomic_DNA"/>
</dbReference>
<comment type="caution">
    <text evidence="1">The sequence shown here is derived from an EMBL/GenBank/DDBJ whole genome shotgun (WGS) entry which is preliminary data.</text>
</comment>
<name>A0A9D4BR37_DREPO</name>
<reference evidence="1" key="2">
    <citation type="submission" date="2020-11" db="EMBL/GenBank/DDBJ databases">
        <authorList>
            <person name="McCartney M.A."/>
            <person name="Auch B."/>
            <person name="Kono T."/>
            <person name="Mallez S."/>
            <person name="Becker A."/>
            <person name="Gohl D.M."/>
            <person name="Silverstein K.A.T."/>
            <person name="Koren S."/>
            <person name="Bechman K.B."/>
            <person name="Herman A."/>
            <person name="Abrahante J.E."/>
            <person name="Garbe J."/>
        </authorList>
    </citation>
    <scope>NUCLEOTIDE SEQUENCE</scope>
    <source>
        <strain evidence="1">Duluth1</strain>
        <tissue evidence="1">Whole animal</tissue>
    </source>
</reference>